<evidence type="ECO:0000256" key="5">
    <source>
        <dbReference type="ARBA" id="ARBA00023242"/>
    </source>
</evidence>
<comment type="subcellular location">
    <subcellularLocation>
        <location evidence="1">Nucleus</location>
    </subcellularLocation>
</comment>
<feature type="domain" description="B-block binding subunit of TFIIIC" evidence="8">
    <location>
        <begin position="162"/>
        <end position="232"/>
    </location>
</feature>
<evidence type="ECO:0000259" key="11">
    <source>
        <dbReference type="Pfam" id="PF24538"/>
    </source>
</evidence>
<dbReference type="Pfam" id="PF24101">
    <property type="entry name" value="WHD_GTF3C1"/>
    <property type="match status" value="1"/>
</dbReference>
<proteinExistence type="predicted"/>
<evidence type="ECO:0000259" key="14">
    <source>
        <dbReference type="Pfam" id="PF24658"/>
    </source>
</evidence>
<keyword evidence="3" id="KW-0238">DNA-binding</keyword>
<name>A0ABQ9BQF3_9ROSI</name>
<feature type="domain" description="DUF7645" evidence="12">
    <location>
        <begin position="948"/>
        <end position="1008"/>
    </location>
</feature>
<evidence type="ECO:0008006" key="17">
    <source>
        <dbReference type="Google" id="ProtNLM"/>
    </source>
</evidence>
<dbReference type="Pfam" id="PF24657">
    <property type="entry name" value="DUF7646"/>
    <property type="match status" value="1"/>
</dbReference>
<dbReference type="InterPro" id="IPR056020">
    <property type="entry name" value="DUF7599"/>
</dbReference>
<evidence type="ECO:0000259" key="12">
    <source>
        <dbReference type="Pfam" id="PF24655"/>
    </source>
</evidence>
<evidence type="ECO:0000256" key="7">
    <source>
        <dbReference type="SAM" id="SignalP"/>
    </source>
</evidence>
<dbReference type="PANTHER" id="PTHR15180">
    <property type="entry name" value="GENERAL TRANSCRIPTION FACTOR 3C POLYPEPTIDE 1"/>
    <property type="match status" value="1"/>
</dbReference>
<keyword evidence="4" id="KW-0804">Transcription</keyword>
<keyword evidence="5" id="KW-0539">Nucleus</keyword>
<dbReference type="Pfam" id="PF24655">
    <property type="entry name" value="DUF7645"/>
    <property type="match status" value="1"/>
</dbReference>
<dbReference type="InterPro" id="IPR056064">
    <property type="entry name" value="DUF7647"/>
</dbReference>
<feature type="domain" description="DUF7647" evidence="14">
    <location>
        <begin position="773"/>
        <end position="947"/>
    </location>
</feature>
<dbReference type="InterPro" id="IPR056428">
    <property type="entry name" value="WH_GTF3C1"/>
</dbReference>
<evidence type="ECO:0000259" key="8">
    <source>
        <dbReference type="Pfam" id="PF04182"/>
    </source>
</evidence>
<dbReference type="InterPro" id="IPR036390">
    <property type="entry name" value="WH_DNA-bd_sf"/>
</dbReference>
<dbReference type="InterPro" id="IPR035625">
    <property type="entry name" value="Tfc3-like_eWH"/>
</dbReference>
<evidence type="ECO:0000256" key="4">
    <source>
        <dbReference type="ARBA" id="ARBA00023163"/>
    </source>
</evidence>
<feature type="region of interest" description="Disordered" evidence="6">
    <location>
        <begin position="29"/>
        <end position="50"/>
    </location>
</feature>
<dbReference type="CDD" id="cd16169">
    <property type="entry name" value="Tau138_eWH"/>
    <property type="match status" value="1"/>
</dbReference>
<feature type="compositionally biased region" description="Polar residues" evidence="6">
    <location>
        <begin position="1015"/>
        <end position="1026"/>
    </location>
</feature>
<comment type="caution">
    <text evidence="15">The sequence shown here is derived from an EMBL/GenBank/DDBJ whole genome shotgun (WGS) entry which is preliminary data.</text>
</comment>
<feature type="domain" description="DUF7599" evidence="11">
    <location>
        <begin position="267"/>
        <end position="349"/>
    </location>
</feature>
<dbReference type="SUPFAM" id="SSF46785">
    <property type="entry name" value="Winged helix' DNA-binding domain"/>
    <property type="match status" value="1"/>
</dbReference>
<feature type="region of interest" description="Disordered" evidence="6">
    <location>
        <begin position="1014"/>
        <end position="1061"/>
    </location>
</feature>
<evidence type="ECO:0000259" key="9">
    <source>
        <dbReference type="Pfam" id="PF23704"/>
    </source>
</evidence>
<keyword evidence="16" id="KW-1185">Reference proteome</keyword>
<evidence type="ECO:0000256" key="3">
    <source>
        <dbReference type="ARBA" id="ARBA00023125"/>
    </source>
</evidence>
<dbReference type="InterPro" id="IPR056062">
    <property type="entry name" value="DUF7645"/>
</dbReference>
<reference evidence="15" key="1">
    <citation type="submission" date="2022-10" db="EMBL/GenBank/DDBJ databases">
        <authorList>
            <person name="Hyden B.L."/>
            <person name="Feng K."/>
            <person name="Yates T."/>
            <person name="Jawdy S."/>
            <person name="Smart L.B."/>
            <person name="Muchero W."/>
        </authorList>
    </citation>
    <scope>NUCLEOTIDE SEQUENCE</scope>
    <source>
        <tissue evidence="15">Shoot tip</tissue>
    </source>
</reference>
<dbReference type="Pfam" id="PF24538">
    <property type="entry name" value="DUF7599"/>
    <property type="match status" value="1"/>
</dbReference>
<keyword evidence="7" id="KW-0732">Signal</keyword>
<dbReference type="InterPro" id="IPR044210">
    <property type="entry name" value="Tfc3-like"/>
</dbReference>
<evidence type="ECO:0000313" key="15">
    <source>
        <dbReference type="EMBL" id="KAJ6389368.1"/>
    </source>
</evidence>
<dbReference type="PANTHER" id="PTHR15180:SF1">
    <property type="entry name" value="GENERAL TRANSCRIPTION FACTOR 3C POLYPEPTIDE 1"/>
    <property type="match status" value="1"/>
</dbReference>
<dbReference type="InterPro" id="IPR056467">
    <property type="entry name" value="eWH_GTF3C1"/>
</dbReference>
<dbReference type="Pfam" id="PF24658">
    <property type="entry name" value="DUF7647"/>
    <property type="match status" value="1"/>
</dbReference>
<feature type="region of interest" description="Disordered" evidence="6">
    <location>
        <begin position="514"/>
        <end position="539"/>
    </location>
</feature>
<dbReference type="Pfam" id="PF04182">
    <property type="entry name" value="B-block_TFIIIC"/>
    <property type="match status" value="1"/>
</dbReference>
<evidence type="ECO:0000256" key="6">
    <source>
        <dbReference type="SAM" id="MobiDB-lite"/>
    </source>
</evidence>
<feature type="domain" description="DUF7646" evidence="13">
    <location>
        <begin position="366"/>
        <end position="449"/>
    </location>
</feature>
<evidence type="ECO:0000256" key="1">
    <source>
        <dbReference type="ARBA" id="ARBA00004123"/>
    </source>
</evidence>
<feature type="compositionally biased region" description="Polar residues" evidence="6">
    <location>
        <begin position="40"/>
        <end position="50"/>
    </location>
</feature>
<dbReference type="Pfam" id="PF23704">
    <property type="entry name" value="WHD_GTF3C1_N"/>
    <property type="match status" value="1"/>
</dbReference>
<organism evidence="15 16">
    <name type="scientific">Salix suchowensis</name>
    <dbReference type="NCBI Taxonomy" id="1278906"/>
    <lineage>
        <taxon>Eukaryota</taxon>
        <taxon>Viridiplantae</taxon>
        <taxon>Streptophyta</taxon>
        <taxon>Embryophyta</taxon>
        <taxon>Tracheophyta</taxon>
        <taxon>Spermatophyta</taxon>
        <taxon>Magnoliopsida</taxon>
        <taxon>eudicotyledons</taxon>
        <taxon>Gunneridae</taxon>
        <taxon>Pentapetalae</taxon>
        <taxon>rosids</taxon>
        <taxon>fabids</taxon>
        <taxon>Malpighiales</taxon>
        <taxon>Salicaceae</taxon>
        <taxon>Saliceae</taxon>
        <taxon>Salix</taxon>
    </lineage>
</organism>
<evidence type="ECO:0000259" key="10">
    <source>
        <dbReference type="Pfam" id="PF24101"/>
    </source>
</evidence>
<feature type="chain" id="PRO_5047520731" description="B-block binding subunit of TFIIIC domain-containing protein" evidence="7">
    <location>
        <begin position="25"/>
        <end position="1905"/>
    </location>
</feature>
<dbReference type="Proteomes" id="UP001141253">
    <property type="component" value="Chromosome 3"/>
</dbReference>
<gene>
    <name evidence="15" type="ORF">OIU77_027660</name>
</gene>
<evidence type="ECO:0000256" key="2">
    <source>
        <dbReference type="ARBA" id="ARBA00022553"/>
    </source>
</evidence>
<keyword evidence="2" id="KW-0597">Phosphoprotein</keyword>
<evidence type="ECO:0000259" key="13">
    <source>
        <dbReference type="Pfam" id="PF24657"/>
    </source>
</evidence>
<feature type="signal peptide" evidence="7">
    <location>
        <begin position="1"/>
        <end position="24"/>
    </location>
</feature>
<evidence type="ECO:0000313" key="16">
    <source>
        <dbReference type="Proteomes" id="UP001141253"/>
    </source>
</evidence>
<feature type="domain" description="General transcription factor 3C polypeptide 1 winged-helix" evidence="9">
    <location>
        <begin position="56"/>
        <end position="151"/>
    </location>
</feature>
<sequence length="1905" mass="214869">MTSHWTLHLLAWVCFFLSHSLVEAPCQCTSPRKNTKKPSKYSQKPNTPTQSLHASMDILISSALEEICYHGPSGVSLSSLWSTLTPKPSPSVKASLWTNLLSIPSLQFSVPGYDLPFSSDDSKIKRCEDAEKLGLKIVAKEHLRDSFVGLYDTPSTGISSNQRNALKRLAVSRGNGITQNALAKDLKVENNNFFYVVRSLECRGLIVRQPAVVKMKDVSVTTNMLYLYRHAKHLGVQQRFEINEEYVEETERGGFDGESSSKVLVRDYLPAIKAICDKLEKANDKVLVISDIKQDLGYSGTKGHRAWRNILHRLKDACVVEEFEAKVDGKVECCLRLLQEFSPNNFEPKTRGCGEDCDNKVLVKFGKMIQQTDQLVELSLDQQIYDLIDAAGSKGVTFREVGKKLGLDKKRNYPRFENMLSMFGMHRQAEINKRTPEYRVWTAGNSNSNTPIAFLCKSIAVLGDNNISDLSTSNAVVPVRSDVDLLEYGNSTLAIYSASSEKLNDEEIDTDVSVSPEDGKTNHMQLCPGNVPDSLNRPRSTASNAEIDIQSMQMEPDGASSVKTAQTLLMPPHAGPSQTYLHVPLTADSALREKKILEWLQDKIFILKPEIHKWLKSLEDKGTTIDRKTVDRILYKLERQGYCKLQHINVPAVTNCARDRTILVVLHPSVQGFPPELMGEIHDRVRVFEKQSRGEGSSRLKIKGSVPVLNSVTRTQMHVGSEEKTAKWEAMRANGFVLAKMGRARLLHIFLWNHLSSLPEWNNDLSSGTYSYAYKLFELESVIDAIPIELFLQVAGSAQKYDDMIEKCKRGLRLSDLPIIEYRNLLDSRATNRLSLIIDILRRLKLIRLVRDGHSEDGVEVPHARSRHAMELKPYVEEPLSIVAVSNLRCLDLRPRIRHDFFLLNREAVDEYWKTLEYCYAAAHLIAAKHAFPGSVVPEVSHHRSWASVRIMSSDQRAELLKRIVMDDQSKTLSYKDCEKIAKDLNLTLQQVLRVYYDKHHRLLNRFQGVENASEESQLPQKIHPSSSKKRKKPLGSSPTKRGRADNINAQLDRQRLSKLPDAGDQFMVEKDLSSSKHDHLPELQDDDHLDILGGPGLSEDEERHSVINDCAFSKMKLTRRSRFPWTDEADRQLVIQYARHRAVLGPKFHRVDWNALPDLPAEPGICSRRMSSLFRQNTKFRPAVMKLCTMLGERYAKHLERVQNRFLNKNDCKGLLRCSVIEGLHGKSSNAVECDEEAGCEEERWDDFKEKSIRKALEDVFHYKHVSKLDMSKRVGSGSEEWCDLNTNVEGHNQMESETVPSNTPKDMSKIGIGKRKDSAQRSRQYHLHQKFSKLLDEGTSVCRQVHKSLAISNAVELLKLVFLSTSTAPELQNLLAETLRRYSEHDLFAAFSYLRVKKILIGGSGGQPFVLSQHFLTSVSKSPFPSNAGKRAAKLSSWLHERERNLVEGVVDLTADLQCGDIFQLFAQVSSGELSISPCMPVEGVGEAEDLRSLKHKNKGDEFCDSDRGKKPKSLADSELFSRREKGFPGIVVSLHRAAMQTINSLDLLKDGETCRGEIRWNEMLNAGLGQEISWSSSCHINGEEIPNFGSTIPTAAWPSVAPWEAMTCYLEYLVPKPYDRNQMNPDVLRTIYAAIQKAGDQGLSMEEISQVTGENMHIQIIDVLQTFGRVLKVNAYESVRVVDALYRSKYFLTSLAGSRQDLTTHPVTKSLESIDDGHLTLKPENYVAGTSSPREVVMENRDMHKVTILNLPGEFASLNETHSIAHESHLQENAISPEQVIDSETYSGEICMPILPWINGDGTINKVVYNGLVRRVLGTVMQNPGITEENIIFHVDVLNPQSCRNLLELMILDKHLTVRKMHQSTSSAPPVLLRTLLGNRFREPKLVYREHFFANSMSAALL</sequence>
<accession>A0ABQ9BQF3</accession>
<protein>
    <recommendedName>
        <fullName evidence="17">B-block binding subunit of TFIIIC domain-containing protein</fullName>
    </recommendedName>
</protein>
<dbReference type="InterPro" id="IPR007309">
    <property type="entry name" value="TFIIIC_Bblock-bd"/>
</dbReference>
<dbReference type="InterPro" id="IPR056063">
    <property type="entry name" value="DUF7646"/>
</dbReference>
<dbReference type="EMBL" id="JAPFFI010000007">
    <property type="protein sequence ID" value="KAJ6389368.1"/>
    <property type="molecule type" value="Genomic_DNA"/>
</dbReference>
<reference evidence="15" key="2">
    <citation type="journal article" date="2023" name="Int. J. Mol. Sci.">
        <title>De Novo Assembly and Annotation of 11 Diverse Shrub Willow (Salix) Genomes Reveals Novel Gene Organization in Sex-Linked Regions.</title>
        <authorList>
            <person name="Hyden B."/>
            <person name="Feng K."/>
            <person name="Yates T.B."/>
            <person name="Jawdy S."/>
            <person name="Cereghino C."/>
            <person name="Smart L.B."/>
            <person name="Muchero W."/>
        </authorList>
    </citation>
    <scope>NUCLEOTIDE SEQUENCE</scope>
    <source>
        <tissue evidence="15">Shoot tip</tissue>
    </source>
</reference>
<feature type="domain" description="GTF3C1 extended winged-helix" evidence="10">
    <location>
        <begin position="585"/>
        <end position="693"/>
    </location>
</feature>